<accession>A0A8S1TBT1</accession>
<gene>
    <name evidence="1" type="ORF">POCTA_138.1.T0210283</name>
</gene>
<sequence length="131" mass="15209">MGSRVSTNKLMSQNEQLEEDNQITANKPQAFQYYPKLYQQNCENQINDNMDTNYQCFLFFGTIEQSVQSNNMEDSIDSQDSKETPCWNIPQSLNNTDITNNSKTKKILKKSQTKQKQGCNIIQRLSIERIV</sequence>
<dbReference type="OrthoDB" id="10425959at2759"/>
<name>A0A8S1TBT1_PAROT</name>
<protein>
    <submittedName>
        <fullName evidence="1">Uncharacterized protein</fullName>
    </submittedName>
</protein>
<organism evidence="1 2">
    <name type="scientific">Paramecium octaurelia</name>
    <dbReference type="NCBI Taxonomy" id="43137"/>
    <lineage>
        <taxon>Eukaryota</taxon>
        <taxon>Sar</taxon>
        <taxon>Alveolata</taxon>
        <taxon>Ciliophora</taxon>
        <taxon>Intramacronucleata</taxon>
        <taxon>Oligohymenophorea</taxon>
        <taxon>Peniculida</taxon>
        <taxon>Parameciidae</taxon>
        <taxon>Paramecium</taxon>
    </lineage>
</organism>
<keyword evidence="2" id="KW-1185">Reference proteome</keyword>
<dbReference type="OMA" id="ETPCWNI"/>
<comment type="caution">
    <text evidence="1">The sequence shown here is derived from an EMBL/GenBank/DDBJ whole genome shotgun (WGS) entry which is preliminary data.</text>
</comment>
<dbReference type="AlphaFoldDB" id="A0A8S1TBT1"/>
<dbReference type="Proteomes" id="UP000683925">
    <property type="component" value="Unassembled WGS sequence"/>
</dbReference>
<proteinExistence type="predicted"/>
<dbReference type="EMBL" id="CAJJDP010000021">
    <property type="protein sequence ID" value="CAD8148756.1"/>
    <property type="molecule type" value="Genomic_DNA"/>
</dbReference>
<evidence type="ECO:0000313" key="2">
    <source>
        <dbReference type="Proteomes" id="UP000683925"/>
    </source>
</evidence>
<evidence type="ECO:0000313" key="1">
    <source>
        <dbReference type="EMBL" id="CAD8148756.1"/>
    </source>
</evidence>
<reference evidence="1" key="1">
    <citation type="submission" date="2021-01" db="EMBL/GenBank/DDBJ databases">
        <authorList>
            <consortium name="Genoscope - CEA"/>
            <person name="William W."/>
        </authorList>
    </citation>
    <scope>NUCLEOTIDE SEQUENCE</scope>
</reference>